<reference evidence="3" key="2">
    <citation type="submission" date="2021-03" db="EMBL/GenBank/DDBJ databases">
        <authorList>
            <person name="Jaffe A."/>
        </authorList>
    </citation>
    <scope>NUCLEOTIDE SEQUENCE</scope>
    <source>
        <strain evidence="3">RIFCSPHIGHO2_01_FULL_GW2011_AR10_43_9</strain>
    </source>
</reference>
<evidence type="ECO:0000313" key="2">
    <source>
        <dbReference type="EMBL" id="HIH08162.1"/>
    </source>
</evidence>
<reference evidence="2" key="1">
    <citation type="journal article" date="2020" name="bioRxiv">
        <title>A rank-normalized archaeal taxonomy based on genome phylogeny resolves widespread incomplete and uneven classifications.</title>
        <authorList>
            <person name="Rinke C."/>
            <person name="Chuvochina M."/>
            <person name="Mussig A.J."/>
            <person name="Chaumeil P.-A."/>
            <person name="Waite D.W."/>
            <person name="Whitman W.B."/>
            <person name="Parks D.H."/>
            <person name="Hugenholtz P."/>
        </authorList>
    </citation>
    <scope>NUCLEOTIDE SEQUENCE</scope>
    <source>
        <strain evidence="2">UBA10011</strain>
    </source>
</reference>
<evidence type="ECO:0000313" key="4">
    <source>
        <dbReference type="Proteomes" id="UP000577419"/>
    </source>
</evidence>
<feature type="transmembrane region" description="Helical" evidence="1">
    <location>
        <begin position="28"/>
        <end position="47"/>
    </location>
</feature>
<accession>A0A7J4IRT8</accession>
<comment type="caution">
    <text evidence="2">The sequence shown here is derived from an EMBL/GenBank/DDBJ whole genome shotgun (WGS) entry which is preliminary data.</text>
</comment>
<organism evidence="2 4">
    <name type="scientific">Candidatus Iainarchaeum sp</name>
    <dbReference type="NCBI Taxonomy" id="3101447"/>
    <lineage>
        <taxon>Archaea</taxon>
        <taxon>Candidatus Iainarchaeota</taxon>
        <taxon>Candidatus Iainarchaeia</taxon>
        <taxon>Candidatus Iainarchaeales</taxon>
        <taxon>Candidatus Iainarchaeaceae</taxon>
        <taxon>Candidatus Iainarchaeum</taxon>
    </lineage>
</organism>
<dbReference type="Proteomes" id="UP000577419">
    <property type="component" value="Unassembled WGS sequence"/>
</dbReference>
<sequence length="376" mass="40904">MPIATDALGKSFKQTEAFFNKPNMVGRWLRFAFILLVFTLFTGSGFYSGANFNFGSGDFSGFFDVLQERPSGGLENGISSSVAQEENNVDTIASALAVLNDSEINFEGIIFWIIVVLIVLFVIMFFLRILGNAAMFSAIRGAETGEVSVRSIPSNISKGFSLSLLETMIFLAMLPFLVFLVLALIGFFWNLFSPGLGLESVLPQLAFLKDSSTLVLLAVVGIIGLVFFAAVNYFLGQFGVYLMYRKNINAFSALLQGILIGFSKPVELVILIALQIAFLLVLMGLAFIIGLFVAIFTVFLMIAVIALGVLLYPVLQGNMALLIVVALGGATILIAIFVALQYVILLVLTPVYVFLFNFNLNVLDGFMGKQEAQATK</sequence>
<feature type="transmembrane region" description="Helical" evidence="1">
    <location>
        <begin position="268"/>
        <end position="289"/>
    </location>
</feature>
<feature type="transmembrane region" description="Helical" evidence="1">
    <location>
        <begin position="168"/>
        <end position="192"/>
    </location>
</feature>
<feature type="transmembrane region" description="Helical" evidence="1">
    <location>
        <begin position="212"/>
        <end position="235"/>
    </location>
</feature>
<dbReference type="AlphaFoldDB" id="A0A7J4IRT8"/>
<dbReference type="EMBL" id="DUFG01000013">
    <property type="protein sequence ID" value="HIH08162.1"/>
    <property type="molecule type" value="Genomic_DNA"/>
</dbReference>
<dbReference type="Pfam" id="PF24400">
    <property type="entry name" value="DUF7544"/>
    <property type="match status" value="1"/>
</dbReference>
<gene>
    <name evidence="2" type="ORF">HA237_02200</name>
    <name evidence="3" type="ORF">J4224_01435</name>
</gene>
<dbReference type="Proteomes" id="UP000683213">
    <property type="component" value="Unassembled WGS sequence"/>
</dbReference>
<keyword evidence="1" id="KW-1133">Transmembrane helix</keyword>
<keyword evidence="1" id="KW-0812">Transmembrane</keyword>
<feature type="transmembrane region" description="Helical" evidence="1">
    <location>
        <begin position="109"/>
        <end position="130"/>
    </location>
</feature>
<protein>
    <submittedName>
        <fullName evidence="2">Uncharacterized protein</fullName>
    </submittedName>
</protein>
<reference evidence="3" key="3">
    <citation type="submission" date="2021-05" db="EMBL/GenBank/DDBJ databases">
        <title>Protein family content uncovers lineage relationships and bacterial pathway maintenance mechanisms in DPANN archaea.</title>
        <authorList>
            <person name="Castelle C.J."/>
            <person name="Meheust R."/>
            <person name="Jaffe A.L."/>
            <person name="Seitz K."/>
            <person name="Gong X."/>
            <person name="Baker B.J."/>
            <person name="Banfield J.F."/>
        </authorList>
    </citation>
    <scope>NUCLEOTIDE SEQUENCE</scope>
    <source>
        <strain evidence="3">RIFCSPHIGHO2_01_FULL_GW2011_AR10_43_9</strain>
    </source>
</reference>
<keyword evidence="1" id="KW-0472">Membrane</keyword>
<proteinExistence type="predicted"/>
<dbReference type="InterPro" id="IPR055966">
    <property type="entry name" value="DUF7544"/>
</dbReference>
<feature type="transmembrane region" description="Helical" evidence="1">
    <location>
        <begin position="322"/>
        <end position="355"/>
    </location>
</feature>
<evidence type="ECO:0000313" key="3">
    <source>
        <dbReference type="EMBL" id="MBS3059067.1"/>
    </source>
</evidence>
<name>A0A7J4IRT8_9ARCH</name>
<evidence type="ECO:0000256" key="1">
    <source>
        <dbReference type="SAM" id="Phobius"/>
    </source>
</evidence>
<dbReference type="EMBL" id="JAGVWF010000020">
    <property type="protein sequence ID" value="MBS3059067.1"/>
    <property type="molecule type" value="Genomic_DNA"/>
</dbReference>
<feature type="transmembrane region" description="Helical" evidence="1">
    <location>
        <begin position="295"/>
        <end position="315"/>
    </location>
</feature>